<keyword evidence="1" id="KW-0472">Membrane</keyword>
<protein>
    <submittedName>
        <fullName evidence="2">Uncharacterized protein</fullName>
    </submittedName>
</protein>
<dbReference type="EMBL" id="ML119707">
    <property type="protein sequence ID" value="RPA78746.1"/>
    <property type="molecule type" value="Genomic_DNA"/>
</dbReference>
<proteinExistence type="predicted"/>
<dbReference type="Proteomes" id="UP000275078">
    <property type="component" value="Unassembled WGS sequence"/>
</dbReference>
<keyword evidence="3" id="KW-1185">Reference proteome</keyword>
<organism evidence="2 3">
    <name type="scientific">Ascobolus immersus RN42</name>
    <dbReference type="NCBI Taxonomy" id="1160509"/>
    <lineage>
        <taxon>Eukaryota</taxon>
        <taxon>Fungi</taxon>
        <taxon>Dikarya</taxon>
        <taxon>Ascomycota</taxon>
        <taxon>Pezizomycotina</taxon>
        <taxon>Pezizomycetes</taxon>
        <taxon>Pezizales</taxon>
        <taxon>Ascobolaceae</taxon>
        <taxon>Ascobolus</taxon>
    </lineage>
</organism>
<name>A0A3N4I038_ASCIM</name>
<evidence type="ECO:0000313" key="2">
    <source>
        <dbReference type="EMBL" id="RPA78746.1"/>
    </source>
</evidence>
<keyword evidence="1" id="KW-0812">Transmembrane</keyword>
<feature type="transmembrane region" description="Helical" evidence="1">
    <location>
        <begin position="12"/>
        <end position="32"/>
    </location>
</feature>
<evidence type="ECO:0000256" key="1">
    <source>
        <dbReference type="SAM" id="Phobius"/>
    </source>
</evidence>
<evidence type="ECO:0000313" key="3">
    <source>
        <dbReference type="Proteomes" id="UP000275078"/>
    </source>
</evidence>
<accession>A0A3N4I038</accession>
<reference evidence="2 3" key="1">
    <citation type="journal article" date="2018" name="Nat. Ecol. Evol.">
        <title>Pezizomycetes genomes reveal the molecular basis of ectomycorrhizal truffle lifestyle.</title>
        <authorList>
            <person name="Murat C."/>
            <person name="Payen T."/>
            <person name="Noel B."/>
            <person name="Kuo A."/>
            <person name="Morin E."/>
            <person name="Chen J."/>
            <person name="Kohler A."/>
            <person name="Krizsan K."/>
            <person name="Balestrini R."/>
            <person name="Da Silva C."/>
            <person name="Montanini B."/>
            <person name="Hainaut M."/>
            <person name="Levati E."/>
            <person name="Barry K.W."/>
            <person name="Belfiori B."/>
            <person name="Cichocki N."/>
            <person name="Clum A."/>
            <person name="Dockter R.B."/>
            <person name="Fauchery L."/>
            <person name="Guy J."/>
            <person name="Iotti M."/>
            <person name="Le Tacon F."/>
            <person name="Lindquist E.A."/>
            <person name="Lipzen A."/>
            <person name="Malagnac F."/>
            <person name="Mello A."/>
            <person name="Molinier V."/>
            <person name="Miyauchi S."/>
            <person name="Poulain J."/>
            <person name="Riccioni C."/>
            <person name="Rubini A."/>
            <person name="Sitrit Y."/>
            <person name="Splivallo R."/>
            <person name="Traeger S."/>
            <person name="Wang M."/>
            <person name="Zifcakova L."/>
            <person name="Wipf D."/>
            <person name="Zambonelli A."/>
            <person name="Paolocci F."/>
            <person name="Nowrousian M."/>
            <person name="Ottonello S."/>
            <person name="Baldrian P."/>
            <person name="Spatafora J.W."/>
            <person name="Henrissat B."/>
            <person name="Nagy L.G."/>
            <person name="Aury J.M."/>
            <person name="Wincker P."/>
            <person name="Grigoriev I.V."/>
            <person name="Bonfante P."/>
            <person name="Martin F.M."/>
        </authorList>
    </citation>
    <scope>NUCLEOTIDE SEQUENCE [LARGE SCALE GENOMIC DNA]</scope>
    <source>
        <strain evidence="2 3">RN42</strain>
    </source>
</reference>
<gene>
    <name evidence="2" type="ORF">BJ508DRAFT_152272</name>
</gene>
<sequence>MALRDPNRRGRMLIPSMTYCYVLISICCLSLARFSSSALHIQVHTNMHLRYIASSELLSIYPSR</sequence>
<keyword evidence="1" id="KW-1133">Transmembrane helix</keyword>
<dbReference type="AlphaFoldDB" id="A0A3N4I038"/>